<dbReference type="Gramene" id="KRH63586">
    <property type="protein sequence ID" value="KRH63586"/>
    <property type="gene ID" value="GLYMA_04G186100"/>
</dbReference>
<dbReference type="EnsemblPlants" id="KRH63586">
    <property type="protein sequence ID" value="KRH63586"/>
    <property type="gene ID" value="GLYMA_04G186100"/>
</dbReference>
<dbReference type="Gramene" id="KRH63587">
    <property type="protein sequence ID" value="KRH63587"/>
    <property type="gene ID" value="GLYMA_04G186100"/>
</dbReference>
<reference evidence="1 2" key="1">
    <citation type="journal article" date="2010" name="Nature">
        <title>Genome sequence of the palaeopolyploid soybean.</title>
        <authorList>
            <person name="Schmutz J."/>
            <person name="Cannon S.B."/>
            <person name="Schlueter J."/>
            <person name="Ma J."/>
            <person name="Mitros T."/>
            <person name="Nelson W."/>
            <person name="Hyten D.L."/>
            <person name="Song Q."/>
            <person name="Thelen J.J."/>
            <person name="Cheng J."/>
            <person name="Xu D."/>
            <person name="Hellsten U."/>
            <person name="May G.D."/>
            <person name="Yu Y."/>
            <person name="Sakurai T."/>
            <person name="Umezawa T."/>
            <person name="Bhattacharyya M.K."/>
            <person name="Sandhu D."/>
            <person name="Valliyodan B."/>
            <person name="Lindquist E."/>
            <person name="Peto M."/>
            <person name="Grant D."/>
            <person name="Shu S."/>
            <person name="Goodstein D."/>
            <person name="Barry K."/>
            <person name="Futrell-Griggs M."/>
            <person name="Abernathy B."/>
            <person name="Du J."/>
            <person name="Tian Z."/>
            <person name="Zhu L."/>
            <person name="Gill N."/>
            <person name="Joshi T."/>
            <person name="Libault M."/>
            <person name="Sethuraman A."/>
            <person name="Zhang X.-C."/>
            <person name="Shinozaki K."/>
            <person name="Nguyen H.T."/>
            <person name="Wing R.A."/>
            <person name="Cregan P."/>
            <person name="Specht J."/>
            <person name="Grimwood J."/>
            <person name="Rokhsar D."/>
            <person name="Stacey G."/>
            <person name="Shoemaker R.C."/>
            <person name="Jackson S.A."/>
        </authorList>
    </citation>
    <scope>NUCLEOTIDE SEQUENCE [LARGE SCALE GENOMIC DNA]</scope>
    <source>
        <strain evidence="2">cv. Williams 82</strain>
        <tissue evidence="1">Callus</tissue>
    </source>
</reference>
<evidence type="ECO:0000313" key="3">
    <source>
        <dbReference type="Proteomes" id="UP000008827"/>
    </source>
</evidence>
<dbReference type="PaxDb" id="3847-GLYMA04G35955.2"/>
<proteinExistence type="predicted"/>
<dbReference type="EMBL" id="CM000837">
    <property type="protein sequence ID" value="KRH63587.1"/>
    <property type="molecule type" value="Genomic_DNA"/>
</dbReference>
<keyword evidence="3" id="KW-1185">Reference proteome</keyword>
<dbReference type="EnsemblPlants" id="KRH63587">
    <property type="protein sequence ID" value="KRH63587"/>
    <property type="gene ID" value="GLYMA_04G186100"/>
</dbReference>
<name>K7KKZ2_SOYBN</name>
<dbReference type="EMBL" id="CM000837">
    <property type="protein sequence ID" value="KRH63586.1"/>
    <property type="molecule type" value="Genomic_DNA"/>
</dbReference>
<gene>
    <name evidence="1" type="ORF">GLYMA_04G186100</name>
</gene>
<dbReference type="HOGENOM" id="CLU_2241487_0_0_1"/>
<accession>K7KKZ2</accession>
<evidence type="ECO:0000313" key="1">
    <source>
        <dbReference type="EMBL" id="KRH63587.1"/>
    </source>
</evidence>
<sequence length="105" mass="12305">MHDVIDKLDYVDLETAYMFCTWYSRIVNFSIQKIHVLRNSLGETIQRTFLCSRAGRKNYRGASSSGRKRKARNGIRCERCCRCMCDLAYFFPSYVHVLSIQNHIA</sequence>
<organism evidence="1">
    <name type="scientific">Glycine max</name>
    <name type="common">Soybean</name>
    <name type="synonym">Glycine hispida</name>
    <dbReference type="NCBI Taxonomy" id="3847"/>
    <lineage>
        <taxon>Eukaryota</taxon>
        <taxon>Viridiplantae</taxon>
        <taxon>Streptophyta</taxon>
        <taxon>Embryophyta</taxon>
        <taxon>Tracheophyta</taxon>
        <taxon>Spermatophyta</taxon>
        <taxon>Magnoliopsida</taxon>
        <taxon>eudicotyledons</taxon>
        <taxon>Gunneridae</taxon>
        <taxon>Pentapetalae</taxon>
        <taxon>rosids</taxon>
        <taxon>fabids</taxon>
        <taxon>Fabales</taxon>
        <taxon>Fabaceae</taxon>
        <taxon>Papilionoideae</taxon>
        <taxon>50 kb inversion clade</taxon>
        <taxon>NPAAA clade</taxon>
        <taxon>indigoferoid/millettioid clade</taxon>
        <taxon>Phaseoleae</taxon>
        <taxon>Glycine</taxon>
        <taxon>Glycine subgen. Soja</taxon>
    </lineage>
</organism>
<dbReference type="Proteomes" id="UP000008827">
    <property type="component" value="Chromosome 4"/>
</dbReference>
<evidence type="ECO:0008006" key="4">
    <source>
        <dbReference type="Google" id="ProtNLM"/>
    </source>
</evidence>
<reference evidence="2" key="2">
    <citation type="submission" date="2018-02" db="UniProtKB">
        <authorList>
            <consortium name="EnsemblPlants"/>
        </authorList>
    </citation>
    <scope>IDENTIFICATION</scope>
    <source>
        <strain evidence="2">Williams 82</strain>
    </source>
</reference>
<evidence type="ECO:0000313" key="2">
    <source>
        <dbReference type="EnsemblPlants" id="KRH63586"/>
    </source>
</evidence>
<dbReference type="InParanoid" id="K7KKZ2"/>
<dbReference type="AlphaFoldDB" id="K7KKZ2"/>
<protein>
    <recommendedName>
        <fullName evidence="4">FAR1 domain-containing protein</fullName>
    </recommendedName>
</protein>
<reference evidence="1" key="3">
    <citation type="submission" date="2018-07" db="EMBL/GenBank/DDBJ databases">
        <title>WGS assembly of Glycine max.</title>
        <authorList>
            <person name="Schmutz J."/>
            <person name="Cannon S."/>
            <person name="Schlueter J."/>
            <person name="Ma J."/>
            <person name="Mitros T."/>
            <person name="Nelson W."/>
            <person name="Hyten D."/>
            <person name="Song Q."/>
            <person name="Thelen J."/>
            <person name="Cheng J."/>
            <person name="Xu D."/>
            <person name="Hellsten U."/>
            <person name="May G."/>
            <person name="Yu Y."/>
            <person name="Sakurai T."/>
            <person name="Umezawa T."/>
            <person name="Bhattacharyya M."/>
            <person name="Sandhu D."/>
            <person name="Valliyodan B."/>
            <person name="Lindquist E."/>
            <person name="Peto M."/>
            <person name="Grant D."/>
            <person name="Shu S."/>
            <person name="Goodstein D."/>
            <person name="Barry K."/>
            <person name="Futrell-Griggs M."/>
            <person name="Abernathy B."/>
            <person name="Du J."/>
            <person name="Tian Z."/>
            <person name="Zhu L."/>
            <person name="Gill N."/>
            <person name="Joshi T."/>
            <person name="Libault M."/>
            <person name="Sethuraman A."/>
            <person name="Zhang X."/>
            <person name="Shinozaki K."/>
            <person name="Nguyen H."/>
            <person name="Wing R."/>
            <person name="Cregan P."/>
            <person name="Specht J."/>
            <person name="Grimwood J."/>
            <person name="Rokhsar D."/>
            <person name="Stacey G."/>
            <person name="Shoemaker R."/>
            <person name="Jackson S."/>
        </authorList>
    </citation>
    <scope>NUCLEOTIDE SEQUENCE</scope>
    <source>
        <tissue evidence="1">Callus</tissue>
    </source>
</reference>